<comment type="caution">
    <text evidence="1">The sequence shown here is derived from an EMBL/GenBank/DDBJ whole genome shotgun (WGS) entry which is preliminary data.</text>
</comment>
<keyword evidence="2" id="KW-1185">Reference proteome</keyword>
<sequence length="235" mass="25472">MRALSSHIADCNSLPIERQIDLLSQWDIFKLYGISNYSVEGRIAAATAARDRLIAFLATICDDPEQLRTKLRDARSVISGSSTLPLLDPATTFTPKNINIYCPVDTWDDLSTSLADITHAQLTLEIISDGLPPSIISTEPIVTYLPLGASCRRVLTTPSTTIDIIGSCTPSALFPIAHFDNTLTMNVVSADAFIVPYPSTFSDVSASTLQSSKDSEHRGKIVWQSLGLGCKQAKV</sequence>
<evidence type="ECO:0000313" key="2">
    <source>
        <dbReference type="Proteomes" id="UP000703269"/>
    </source>
</evidence>
<protein>
    <submittedName>
        <fullName evidence="1">Uncharacterized protein</fullName>
    </submittedName>
</protein>
<dbReference type="EMBL" id="BPQB01000131">
    <property type="protein sequence ID" value="GJF00045.1"/>
    <property type="molecule type" value="Genomic_DNA"/>
</dbReference>
<dbReference type="OrthoDB" id="2716206at2759"/>
<dbReference type="Proteomes" id="UP000703269">
    <property type="component" value="Unassembled WGS sequence"/>
</dbReference>
<evidence type="ECO:0000313" key="1">
    <source>
        <dbReference type="EMBL" id="GJF00045.1"/>
    </source>
</evidence>
<gene>
    <name evidence="1" type="ORF">PsYK624_163220</name>
</gene>
<name>A0A9P3LMV4_9APHY</name>
<accession>A0A9P3LMV4</accession>
<dbReference type="AlphaFoldDB" id="A0A9P3LMV4"/>
<reference evidence="1 2" key="1">
    <citation type="submission" date="2021-08" db="EMBL/GenBank/DDBJ databases">
        <title>Draft Genome Sequence of Phanerochaete sordida strain YK-624.</title>
        <authorList>
            <person name="Mori T."/>
            <person name="Dohra H."/>
            <person name="Suzuki T."/>
            <person name="Kawagishi H."/>
            <person name="Hirai H."/>
        </authorList>
    </citation>
    <scope>NUCLEOTIDE SEQUENCE [LARGE SCALE GENOMIC DNA]</scope>
    <source>
        <strain evidence="1 2">YK-624</strain>
    </source>
</reference>
<proteinExistence type="predicted"/>
<organism evidence="1 2">
    <name type="scientific">Phanerochaete sordida</name>
    <dbReference type="NCBI Taxonomy" id="48140"/>
    <lineage>
        <taxon>Eukaryota</taxon>
        <taxon>Fungi</taxon>
        <taxon>Dikarya</taxon>
        <taxon>Basidiomycota</taxon>
        <taxon>Agaricomycotina</taxon>
        <taxon>Agaricomycetes</taxon>
        <taxon>Polyporales</taxon>
        <taxon>Phanerochaetaceae</taxon>
        <taxon>Phanerochaete</taxon>
    </lineage>
</organism>